<dbReference type="EMBL" id="PCRF01000256">
    <property type="protein sequence ID" value="PIP15673.1"/>
    <property type="molecule type" value="Genomic_DNA"/>
</dbReference>
<dbReference type="Gene3D" id="3.40.50.1360">
    <property type="match status" value="1"/>
</dbReference>
<dbReference type="PROSITE" id="PS51000">
    <property type="entry name" value="HTH_DEOR_2"/>
    <property type="match status" value="1"/>
</dbReference>
<dbReference type="PANTHER" id="PTHR30363:SF44">
    <property type="entry name" value="AGA OPERON TRANSCRIPTIONAL REPRESSOR-RELATED"/>
    <property type="match status" value="1"/>
</dbReference>
<evidence type="ECO:0000259" key="3">
    <source>
        <dbReference type="PROSITE" id="PS51000"/>
    </source>
</evidence>
<dbReference type="InterPro" id="IPR037171">
    <property type="entry name" value="NagB/RpiA_transferase-like"/>
</dbReference>
<dbReference type="GO" id="GO:0003700">
    <property type="term" value="F:DNA-binding transcription factor activity"/>
    <property type="evidence" value="ECO:0007669"/>
    <property type="project" value="InterPro"/>
</dbReference>
<dbReference type="Pfam" id="PF08220">
    <property type="entry name" value="HTH_DeoR"/>
    <property type="match status" value="1"/>
</dbReference>
<dbReference type="SUPFAM" id="SSF46785">
    <property type="entry name" value="Winged helix' DNA-binding domain"/>
    <property type="match status" value="1"/>
</dbReference>
<dbReference type="InterPro" id="IPR014036">
    <property type="entry name" value="DeoR-like_C"/>
</dbReference>
<evidence type="ECO:0000256" key="2">
    <source>
        <dbReference type="ARBA" id="ARBA00023163"/>
    </source>
</evidence>
<feature type="domain" description="HTH deoR-type" evidence="3">
    <location>
        <begin position="5"/>
        <end position="60"/>
    </location>
</feature>
<sequence>MGITSIKRKELIRSVINSRGEVSVLELAKKLGVSQVTVRRYLKEMEREKFLIRAYGGAVKREPEITPNLFFTEKTPLNLAEKRAIAQTAAGFINEGETIFLDSGTTILELSRILKKKNFRLTAATNSLPVVYELITANRIKVLLLGGFLRRELFDFWGPFSLEELDRLSFNQAFLGVDGISGQSGLTTTDLTSARTEEAVMAKSQVINILADYSKIGQDALISYGKIKDIHKVKRLFTDSKIPKKEIELLKSLGLEIKIANLKVCPT</sequence>
<dbReference type="InterPro" id="IPR036390">
    <property type="entry name" value="WH_DNA-bd_sf"/>
</dbReference>
<proteinExistence type="predicted"/>
<gene>
    <name evidence="4" type="ORF">COX46_05255</name>
</gene>
<accession>A0A2G9YAB4</accession>
<dbReference type="InterPro" id="IPR036388">
    <property type="entry name" value="WH-like_DNA-bd_sf"/>
</dbReference>
<keyword evidence="2" id="KW-0804">Transcription</keyword>
<evidence type="ECO:0000256" key="1">
    <source>
        <dbReference type="ARBA" id="ARBA00023015"/>
    </source>
</evidence>
<reference evidence="4 5" key="1">
    <citation type="submission" date="2017-09" db="EMBL/GenBank/DDBJ databases">
        <title>Depth-based differentiation of microbial function through sediment-hosted aquifers and enrichment of novel symbionts in the deep terrestrial subsurface.</title>
        <authorList>
            <person name="Probst A.J."/>
            <person name="Ladd B."/>
            <person name="Jarett J.K."/>
            <person name="Geller-Mcgrath D.E."/>
            <person name="Sieber C.M."/>
            <person name="Emerson J.B."/>
            <person name="Anantharaman K."/>
            <person name="Thomas B.C."/>
            <person name="Malmstrom R."/>
            <person name="Stieglmeier M."/>
            <person name="Klingl A."/>
            <person name="Woyke T."/>
            <person name="Ryan C.M."/>
            <person name="Banfield J.F."/>
        </authorList>
    </citation>
    <scope>NUCLEOTIDE SEQUENCE [LARGE SCALE GENOMIC DNA]</scope>
    <source>
        <strain evidence="4">CG23_combo_of_CG06-09_8_20_14_all_48_7</strain>
    </source>
</reference>
<name>A0A2G9YAB4_9BACT</name>
<dbReference type="SMART" id="SM01134">
    <property type="entry name" value="DeoRC"/>
    <property type="match status" value="1"/>
</dbReference>
<dbReference type="InterPro" id="IPR050313">
    <property type="entry name" value="Carb_Metab_HTH_regulators"/>
</dbReference>
<dbReference type="InterPro" id="IPR001034">
    <property type="entry name" value="DeoR_HTH"/>
</dbReference>
<evidence type="ECO:0000313" key="4">
    <source>
        <dbReference type="EMBL" id="PIP15673.1"/>
    </source>
</evidence>
<dbReference type="SMART" id="SM00420">
    <property type="entry name" value="HTH_DEOR"/>
    <property type="match status" value="1"/>
</dbReference>
<dbReference type="SUPFAM" id="SSF100950">
    <property type="entry name" value="NagB/RpiA/CoA transferase-like"/>
    <property type="match status" value="1"/>
</dbReference>
<dbReference type="PANTHER" id="PTHR30363">
    <property type="entry name" value="HTH-TYPE TRANSCRIPTIONAL REGULATOR SRLR-RELATED"/>
    <property type="match status" value="1"/>
</dbReference>
<keyword evidence="1" id="KW-0805">Transcription regulation</keyword>
<evidence type="ECO:0000313" key="5">
    <source>
        <dbReference type="Proteomes" id="UP000230392"/>
    </source>
</evidence>
<dbReference type="AlphaFoldDB" id="A0A2G9YAB4"/>
<dbReference type="Gene3D" id="1.10.10.10">
    <property type="entry name" value="Winged helix-like DNA-binding domain superfamily/Winged helix DNA-binding domain"/>
    <property type="match status" value="1"/>
</dbReference>
<dbReference type="Pfam" id="PF00455">
    <property type="entry name" value="DeoRC"/>
    <property type="match status" value="1"/>
</dbReference>
<protein>
    <recommendedName>
        <fullName evidence="3">HTH deoR-type domain-containing protein</fullName>
    </recommendedName>
</protein>
<dbReference type="PRINTS" id="PR00037">
    <property type="entry name" value="HTHLACR"/>
</dbReference>
<organism evidence="4 5">
    <name type="scientific">bacterium (Candidatus Ratteibacteria) CG23_combo_of_CG06-09_8_20_14_all_48_7</name>
    <dbReference type="NCBI Taxonomy" id="2014292"/>
    <lineage>
        <taxon>Bacteria</taxon>
        <taxon>Candidatus Ratteibacteria</taxon>
    </lineage>
</organism>
<comment type="caution">
    <text evidence="4">The sequence shown here is derived from an EMBL/GenBank/DDBJ whole genome shotgun (WGS) entry which is preliminary data.</text>
</comment>
<dbReference type="Proteomes" id="UP000230392">
    <property type="component" value="Unassembled WGS sequence"/>
</dbReference>